<dbReference type="Proteomes" id="UP001180020">
    <property type="component" value="Unassembled WGS sequence"/>
</dbReference>
<accession>A0AAV9DXY1</accession>
<dbReference type="InterPro" id="IPR015422">
    <property type="entry name" value="PyrdxlP-dep_Trfase_small"/>
</dbReference>
<dbReference type="Gene3D" id="3.90.1150.10">
    <property type="entry name" value="Aspartate Aminotransferase, domain 1"/>
    <property type="match status" value="1"/>
</dbReference>
<keyword evidence="2" id="KW-1185">Reference proteome</keyword>
<proteinExistence type="predicted"/>
<sequence length="52" mass="5780">MTHAVVEGKYVLRMAIAATLTEERHVLGAWKVILKRWRMGSSVKINSAPSVS</sequence>
<organism evidence="1 2">
    <name type="scientific">Acorus calamus</name>
    <name type="common">Sweet flag</name>
    <dbReference type="NCBI Taxonomy" id="4465"/>
    <lineage>
        <taxon>Eukaryota</taxon>
        <taxon>Viridiplantae</taxon>
        <taxon>Streptophyta</taxon>
        <taxon>Embryophyta</taxon>
        <taxon>Tracheophyta</taxon>
        <taxon>Spermatophyta</taxon>
        <taxon>Magnoliopsida</taxon>
        <taxon>Liliopsida</taxon>
        <taxon>Acoraceae</taxon>
        <taxon>Acorus</taxon>
    </lineage>
</organism>
<evidence type="ECO:0000313" key="2">
    <source>
        <dbReference type="Proteomes" id="UP001180020"/>
    </source>
</evidence>
<name>A0AAV9DXY1_ACOCL</name>
<gene>
    <name evidence="1" type="primary">TYDC1</name>
    <name evidence="1" type="ORF">QJS10_CPB11g01058</name>
</gene>
<reference evidence="1" key="2">
    <citation type="submission" date="2023-06" db="EMBL/GenBank/DDBJ databases">
        <authorList>
            <person name="Ma L."/>
            <person name="Liu K.-W."/>
            <person name="Li Z."/>
            <person name="Hsiao Y.-Y."/>
            <person name="Qi Y."/>
            <person name="Fu T."/>
            <person name="Tang G."/>
            <person name="Zhang D."/>
            <person name="Sun W.-H."/>
            <person name="Liu D.-K."/>
            <person name="Li Y."/>
            <person name="Chen G.-Z."/>
            <person name="Liu X.-D."/>
            <person name="Liao X.-Y."/>
            <person name="Jiang Y.-T."/>
            <person name="Yu X."/>
            <person name="Hao Y."/>
            <person name="Huang J."/>
            <person name="Zhao X.-W."/>
            <person name="Ke S."/>
            <person name="Chen Y.-Y."/>
            <person name="Wu W.-L."/>
            <person name="Hsu J.-L."/>
            <person name="Lin Y.-F."/>
            <person name="Huang M.-D."/>
            <person name="Li C.-Y."/>
            <person name="Huang L."/>
            <person name="Wang Z.-W."/>
            <person name="Zhao X."/>
            <person name="Zhong W.-Y."/>
            <person name="Peng D.-H."/>
            <person name="Ahmad S."/>
            <person name="Lan S."/>
            <person name="Zhang J.-S."/>
            <person name="Tsai W.-C."/>
            <person name="Van De Peer Y."/>
            <person name="Liu Z.-J."/>
        </authorList>
    </citation>
    <scope>NUCLEOTIDE SEQUENCE</scope>
    <source>
        <strain evidence="1">CP</strain>
        <tissue evidence="1">Leaves</tissue>
    </source>
</reference>
<reference evidence="1" key="1">
    <citation type="journal article" date="2023" name="Nat. Commun.">
        <title>Diploid and tetraploid genomes of Acorus and the evolution of monocots.</title>
        <authorList>
            <person name="Ma L."/>
            <person name="Liu K.W."/>
            <person name="Li Z."/>
            <person name="Hsiao Y.Y."/>
            <person name="Qi Y."/>
            <person name="Fu T."/>
            <person name="Tang G.D."/>
            <person name="Zhang D."/>
            <person name="Sun W.H."/>
            <person name="Liu D.K."/>
            <person name="Li Y."/>
            <person name="Chen G.Z."/>
            <person name="Liu X.D."/>
            <person name="Liao X.Y."/>
            <person name="Jiang Y.T."/>
            <person name="Yu X."/>
            <person name="Hao Y."/>
            <person name="Huang J."/>
            <person name="Zhao X.W."/>
            <person name="Ke S."/>
            <person name="Chen Y.Y."/>
            <person name="Wu W.L."/>
            <person name="Hsu J.L."/>
            <person name="Lin Y.F."/>
            <person name="Huang M.D."/>
            <person name="Li C.Y."/>
            <person name="Huang L."/>
            <person name="Wang Z.W."/>
            <person name="Zhao X."/>
            <person name="Zhong W.Y."/>
            <person name="Peng D.H."/>
            <person name="Ahmad S."/>
            <person name="Lan S."/>
            <person name="Zhang J.S."/>
            <person name="Tsai W.C."/>
            <person name="Van de Peer Y."/>
            <person name="Liu Z.J."/>
        </authorList>
    </citation>
    <scope>NUCLEOTIDE SEQUENCE</scope>
    <source>
        <strain evidence="1">CP</strain>
    </source>
</reference>
<dbReference type="EMBL" id="JAUJYO010000011">
    <property type="protein sequence ID" value="KAK1305003.1"/>
    <property type="molecule type" value="Genomic_DNA"/>
</dbReference>
<evidence type="ECO:0000313" key="1">
    <source>
        <dbReference type="EMBL" id="KAK1305003.1"/>
    </source>
</evidence>
<comment type="caution">
    <text evidence="1">The sequence shown here is derived from an EMBL/GenBank/DDBJ whole genome shotgun (WGS) entry which is preliminary data.</text>
</comment>
<dbReference type="AlphaFoldDB" id="A0AAV9DXY1"/>
<protein>
    <submittedName>
        <fullName evidence="1">Tyrosine/DOPA decarboxylase 1</fullName>
    </submittedName>
</protein>